<dbReference type="Proteomes" id="UP000734854">
    <property type="component" value="Unassembled WGS sequence"/>
</dbReference>
<dbReference type="AlphaFoldDB" id="A0A8J5BV87"/>
<gene>
    <name evidence="1" type="ORF">ZIOFF_074361</name>
</gene>
<sequence length="95" mass="10796">MRIPGGFQTERLVEMLEEQYGGGKLLDIQEDMEQNRLKSAFYAERKTFFRQLTGPEGGGTEMQFRKEWQGRSSPHVISPLLSFPAVTSPEEVSSN</sequence>
<keyword evidence="1" id="KW-0496">Mitochondrion</keyword>
<dbReference type="EMBL" id="JACMSC010000024">
    <property type="protein sequence ID" value="KAG6467721.1"/>
    <property type="molecule type" value="Genomic_DNA"/>
</dbReference>
<organism evidence="1 2">
    <name type="scientific">Zingiber officinale</name>
    <name type="common">Ginger</name>
    <name type="synonym">Amomum zingiber</name>
    <dbReference type="NCBI Taxonomy" id="94328"/>
    <lineage>
        <taxon>Eukaryota</taxon>
        <taxon>Viridiplantae</taxon>
        <taxon>Streptophyta</taxon>
        <taxon>Embryophyta</taxon>
        <taxon>Tracheophyta</taxon>
        <taxon>Spermatophyta</taxon>
        <taxon>Magnoliopsida</taxon>
        <taxon>Liliopsida</taxon>
        <taxon>Zingiberales</taxon>
        <taxon>Zingiberaceae</taxon>
        <taxon>Zingiber</taxon>
    </lineage>
</organism>
<reference evidence="1 2" key="1">
    <citation type="submission" date="2020-08" db="EMBL/GenBank/DDBJ databases">
        <title>Plant Genome Project.</title>
        <authorList>
            <person name="Zhang R.-G."/>
        </authorList>
    </citation>
    <scope>NUCLEOTIDE SEQUENCE [LARGE SCALE GENOMIC DNA]</scope>
    <source>
        <tissue evidence="1">Rhizome</tissue>
    </source>
</reference>
<name>A0A8J5BV87_ZINOF</name>
<accession>A0A8J5BV87</accession>
<keyword evidence="2" id="KW-1185">Reference proteome</keyword>
<comment type="caution">
    <text evidence="1">The sequence shown here is derived from an EMBL/GenBank/DDBJ whole genome shotgun (WGS) entry which is preliminary data.</text>
</comment>
<geneLocation type="mitochondrion" evidence="1"/>
<proteinExistence type="predicted"/>
<protein>
    <submittedName>
        <fullName evidence="1">Uncharacterized protein</fullName>
    </submittedName>
</protein>
<evidence type="ECO:0000313" key="1">
    <source>
        <dbReference type="EMBL" id="KAG6467721.1"/>
    </source>
</evidence>
<evidence type="ECO:0000313" key="2">
    <source>
        <dbReference type="Proteomes" id="UP000734854"/>
    </source>
</evidence>